<evidence type="ECO:0000256" key="3">
    <source>
        <dbReference type="ARBA" id="ARBA00022763"/>
    </source>
</evidence>
<keyword evidence="10" id="KW-1185">Reference proteome</keyword>
<evidence type="ECO:0000256" key="1">
    <source>
        <dbReference type="ARBA" id="ARBA00004123"/>
    </source>
</evidence>
<comment type="subcellular location">
    <subcellularLocation>
        <location evidence="1">Nucleus</location>
    </subcellularLocation>
</comment>
<dbReference type="PANTHER" id="PTHR46487">
    <property type="entry name" value="DNA REPAIR PROTEIN XRCC3"/>
    <property type="match status" value="1"/>
</dbReference>
<evidence type="ECO:0000256" key="7">
    <source>
        <dbReference type="SAM" id="MobiDB-lite"/>
    </source>
</evidence>
<evidence type="ECO:0000313" key="9">
    <source>
        <dbReference type="EMBL" id="KAF5323037.1"/>
    </source>
</evidence>
<dbReference type="GO" id="GO:0000722">
    <property type="term" value="P:telomere maintenance via recombination"/>
    <property type="evidence" value="ECO:0007669"/>
    <property type="project" value="TreeGrafter"/>
</dbReference>
<keyword evidence="5" id="KW-0234">DNA repair</keyword>
<name>A0A8H5F4A0_9AGAR</name>
<evidence type="ECO:0000256" key="2">
    <source>
        <dbReference type="ARBA" id="ARBA00022741"/>
    </source>
</evidence>
<feature type="compositionally biased region" description="Acidic residues" evidence="7">
    <location>
        <begin position="465"/>
        <end position="482"/>
    </location>
</feature>
<evidence type="ECO:0000313" key="10">
    <source>
        <dbReference type="Proteomes" id="UP000541558"/>
    </source>
</evidence>
<feature type="region of interest" description="Disordered" evidence="7">
    <location>
        <begin position="526"/>
        <end position="562"/>
    </location>
</feature>
<dbReference type="GO" id="GO:0061982">
    <property type="term" value="P:meiosis I cell cycle process"/>
    <property type="evidence" value="ECO:0007669"/>
    <property type="project" value="UniProtKB-ARBA"/>
</dbReference>
<dbReference type="InterPro" id="IPR047348">
    <property type="entry name" value="XRCC3-like_C"/>
</dbReference>
<dbReference type="PANTHER" id="PTHR46487:SF1">
    <property type="entry name" value="DNA REPAIR PROTEIN XRCC3"/>
    <property type="match status" value="1"/>
</dbReference>
<evidence type="ECO:0000256" key="4">
    <source>
        <dbReference type="ARBA" id="ARBA00022840"/>
    </source>
</evidence>
<gene>
    <name evidence="9" type="ORF">D9611_009390</name>
</gene>
<dbReference type="GO" id="GO:0140664">
    <property type="term" value="F:ATP-dependent DNA damage sensor activity"/>
    <property type="evidence" value="ECO:0007669"/>
    <property type="project" value="InterPro"/>
</dbReference>
<feature type="compositionally biased region" description="Polar residues" evidence="7">
    <location>
        <begin position="448"/>
        <end position="458"/>
    </location>
</feature>
<keyword evidence="6" id="KW-0539">Nucleus</keyword>
<dbReference type="SUPFAM" id="SSF52540">
    <property type="entry name" value="P-loop containing nucleoside triphosphate hydrolases"/>
    <property type="match status" value="1"/>
</dbReference>
<keyword evidence="2" id="KW-0547">Nucleotide-binding</keyword>
<dbReference type="InterPro" id="IPR027417">
    <property type="entry name" value="P-loop_NTPase"/>
</dbReference>
<feature type="compositionally biased region" description="Polar residues" evidence="7">
    <location>
        <begin position="526"/>
        <end position="545"/>
    </location>
</feature>
<evidence type="ECO:0000256" key="5">
    <source>
        <dbReference type="ARBA" id="ARBA00023204"/>
    </source>
</evidence>
<proteinExistence type="predicted"/>
<dbReference type="Proteomes" id="UP000541558">
    <property type="component" value="Unassembled WGS sequence"/>
</dbReference>
<dbReference type="OrthoDB" id="1861185at2759"/>
<comment type="caution">
    <text evidence="9">The sequence shown here is derived from an EMBL/GenBank/DDBJ whole genome shotgun (WGS) entry which is preliminary data.</text>
</comment>
<dbReference type="InterPro" id="IPR013632">
    <property type="entry name" value="Rad51_C"/>
</dbReference>
<dbReference type="GO" id="GO:0033065">
    <property type="term" value="C:Rad51C-XRCC3 complex"/>
    <property type="evidence" value="ECO:0007669"/>
    <property type="project" value="TreeGrafter"/>
</dbReference>
<dbReference type="GO" id="GO:0000400">
    <property type="term" value="F:four-way junction DNA binding"/>
    <property type="evidence" value="ECO:0007669"/>
    <property type="project" value="TreeGrafter"/>
</dbReference>
<dbReference type="AlphaFoldDB" id="A0A8H5F4A0"/>
<dbReference type="GO" id="GO:0071140">
    <property type="term" value="P:resolution of mitotic recombination intermediates"/>
    <property type="evidence" value="ECO:0007669"/>
    <property type="project" value="TreeGrafter"/>
</dbReference>
<feature type="region of interest" description="Disordered" evidence="7">
    <location>
        <begin position="335"/>
        <end position="363"/>
    </location>
</feature>
<evidence type="ECO:0000259" key="8">
    <source>
        <dbReference type="PROSITE" id="PS50162"/>
    </source>
</evidence>
<dbReference type="GO" id="GO:0005524">
    <property type="term" value="F:ATP binding"/>
    <property type="evidence" value="ECO:0007669"/>
    <property type="project" value="UniProtKB-KW"/>
</dbReference>
<dbReference type="InterPro" id="IPR020588">
    <property type="entry name" value="RecA_ATP-bd"/>
</dbReference>
<keyword evidence="4" id="KW-0067">ATP-binding</keyword>
<accession>A0A8H5F4A0</accession>
<dbReference type="GO" id="GO:0045003">
    <property type="term" value="P:double-strand break repair via synthesis-dependent strand annealing"/>
    <property type="evidence" value="ECO:0007669"/>
    <property type="project" value="TreeGrafter"/>
</dbReference>
<dbReference type="PROSITE" id="PS50162">
    <property type="entry name" value="RECA_2"/>
    <property type="match status" value="1"/>
</dbReference>
<keyword evidence="3" id="KW-0227">DNA damage</keyword>
<evidence type="ECO:0000256" key="6">
    <source>
        <dbReference type="ARBA" id="ARBA00023242"/>
    </source>
</evidence>
<dbReference type="Gene3D" id="3.40.50.300">
    <property type="entry name" value="P-loop containing nucleotide triphosphate hydrolases"/>
    <property type="match status" value="1"/>
</dbReference>
<dbReference type="CDD" id="cd19491">
    <property type="entry name" value="XRCC3"/>
    <property type="match status" value="1"/>
</dbReference>
<feature type="region of interest" description="Disordered" evidence="7">
    <location>
        <begin position="444"/>
        <end position="482"/>
    </location>
</feature>
<dbReference type="Pfam" id="PF08423">
    <property type="entry name" value="Rad51"/>
    <property type="match status" value="1"/>
</dbReference>
<organism evidence="9 10">
    <name type="scientific">Ephemerocybe angulata</name>
    <dbReference type="NCBI Taxonomy" id="980116"/>
    <lineage>
        <taxon>Eukaryota</taxon>
        <taxon>Fungi</taxon>
        <taxon>Dikarya</taxon>
        <taxon>Basidiomycota</taxon>
        <taxon>Agaricomycotina</taxon>
        <taxon>Agaricomycetes</taxon>
        <taxon>Agaricomycetidae</taxon>
        <taxon>Agaricales</taxon>
        <taxon>Agaricineae</taxon>
        <taxon>Psathyrellaceae</taxon>
        <taxon>Ephemerocybe</taxon>
    </lineage>
</organism>
<dbReference type="EMBL" id="JAACJK010000167">
    <property type="protein sequence ID" value="KAF5323037.1"/>
    <property type="molecule type" value="Genomic_DNA"/>
</dbReference>
<reference evidence="9 10" key="1">
    <citation type="journal article" date="2020" name="ISME J.">
        <title>Uncovering the hidden diversity of litter-decomposition mechanisms in mushroom-forming fungi.</title>
        <authorList>
            <person name="Floudas D."/>
            <person name="Bentzer J."/>
            <person name="Ahren D."/>
            <person name="Johansson T."/>
            <person name="Persson P."/>
            <person name="Tunlid A."/>
        </authorList>
    </citation>
    <scope>NUCLEOTIDE SEQUENCE [LARGE SCALE GENOMIC DNA]</scope>
    <source>
        <strain evidence="9 10">CBS 175.51</strain>
    </source>
</reference>
<dbReference type="GO" id="GO:0005657">
    <property type="term" value="C:replication fork"/>
    <property type="evidence" value="ECO:0007669"/>
    <property type="project" value="TreeGrafter"/>
</dbReference>
<sequence length="609" mass="67393">MEFTMDTPMKYAPILLSELKILNKGKFKTFSEMLVLSRTEISRRCKAPPDDINRIYEKLVKACKPATVDLKALTVPLFESFTTGDSVLDKALGGGIRTCMVLEIAGESSAGKTQLGLQLALTVQLPRSLGGLSGTAVYLCTHGTLLTTRLQQLARSHPVISQARFVGLQHISTLPTQTLLMLEHVLENILPPFIKEKASSPNPVKLVVIDAIAELFHADAKYEKQAFFDRANQFWNLGRLLHETASKYGVAIVILNEVVDRFIETGPIVRTKGFNPRVWNEMTQWCTTAHSIPGENLKQAALGVTWTKQLNARILLTNTRRRRFIDAELPDGANQAKKARLHPGSGPSHSGNASARDEDEEEEQATLVRRLSLVFSTVAPAVSLDYILTAEGVFTLPDDALEETLKKGNRYEFVDDEEDEWDAFWETAEDPSEGVDVDAIERAALAPQTVQPVPSQFSRSREPETKDDEDEEELTENEDFDACEFSLTQAEPALTTQTIARNEEDQAGDDFSSDFLELTLSQQAAATSRTSRSTDFIQPSTSTSVPDLPNRIPTATPALTGSSLIPAHSKVEIEEEEEDHDEWDAYWESAPDLSVGVDLDAIEAKFRAS</sequence>
<dbReference type="GO" id="GO:0090656">
    <property type="term" value="P:t-circle formation"/>
    <property type="evidence" value="ECO:0007669"/>
    <property type="project" value="TreeGrafter"/>
</dbReference>
<feature type="domain" description="RecA family profile 1" evidence="8">
    <location>
        <begin position="77"/>
        <end position="258"/>
    </location>
</feature>
<protein>
    <recommendedName>
        <fullName evidence="8">RecA family profile 1 domain-containing protein</fullName>
    </recommendedName>
</protein>